<accession>A0ABR8FR06</accession>
<name>A0ABR8FR06_9NOSO</name>
<dbReference type="Proteomes" id="UP000603457">
    <property type="component" value="Unassembled WGS sequence"/>
</dbReference>
<evidence type="ECO:0008006" key="3">
    <source>
        <dbReference type="Google" id="ProtNLM"/>
    </source>
</evidence>
<sequence length="73" mass="8380">MATLRDIEAAIKQLPESDIRQLSVWLQEYLDEMWDQQIETDVVSGKLNKLIAKAEADITANRVMDLDEVLHNP</sequence>
<gene>
    <name evidence="1" type="ORF">H6G74_05255</name>
</gene>
<comment type="caution">
    <text evidence="1">The sequence shown here is derived from an EMBL/GenBank/DDBJ whole genome shotgun (WGS) entry which is preliminary data.</text>
</comment>
<dbReference type="RefSeq" id="WP_190966663.1">
    <property type="nucleotide sequence ID" value="NZ_JACJTB010000003.1"/>
</dbReference>
<evidence type="ECO:0000313" key="1">
    <source>
        <dbReference type="EMBL" id="MBD2593736.1"/>
    </source>
</evidence>
<reference evidence="1 2" key="1">
    <citation type="journal article" date="2020" name="ISME J.">
        <title>Comparative genomics reveals insights into cyanobacterial evolution and habitat adaptation.</title>
        <authorList>
            <person name="Chen M.Y."/>
            <person name="Teng W.K."/>
            <person name="Zhao L."/>
            <person name="Hu C.X."/>
            <person name="Zhou Y.K."/>
            <person name="Han B.P."/>
            <person name="Song L.R."/>
            <person name="Shu W.S."/>
        </authorList>
    </citation>
    <scope>NUCLEOTIDE SEQUENCE [LARGE SCALE GENOMIC DNA]</scope>
    <source>
        <strain evidence="1 2">FACHB-130</strain>
    </source>
</reference>
<protein>
    <recommendedName>
        <fullName evidence="3">Addiction module component</fullName>
    </recommendedName>
</protein>
<evidence type="ECO:0000313" key="2">
    <source>
        <dbReference type="Proteomes" id="UP000603457"/>
    </source>
</evidence>
<proteinExistence type="predicted"/>
<keyword evidence="2" id="KW-1185">Reference proteome</keyword>
<dbReference type="EMBL" id="JACJTB010000003">
    <property type="protein sequence ID" value="MBD2593736.1"/>
    <property type="molecule type" value="Genomic_DNA"/>
</dbReference>
<organism evidence="1 2">
    <name type="scientific">Nostoc spongiaeforme FACHB-130</name>
    <dbReference type="NCBI Taxonomy" id="1357510"/>
    <lineage>
        <taxon>Bacteria</taxon>
        <taxon>Bacillati</taxon>
        <taxon>Cyanobacteriota</taxon>
        <taxon>Cyanophyceae</taxon>
        <taxon>Nostocales</taxon>
        <taxon>Nostocaceae</taxon>
        <taxon>Nostoc</taxon>
    </lineage>
</organism>